<feature type="region of interest" description="Disordered" evidence="1">
    <location>
        <begin position="577"/>
        <end position="617"/>
    </location>
</feature>
<dbReference type="AlphaFoldDB" id="A0A1Y1UB76"/>
<feature type="domain" description="BRCT" evidence="2">
    <location>
        <begin position="174"/>
        <end position="239"/>
    </location>
</feature>
<dbReference type="Proteomes" id="UP000193218">
    <property type="component" value="Unassembled WGS sequence"/>
</dbReference>
<keyword evidence="4" id="KW-1185">Reference proteome</keyword>
<dbReference type="SUPFAM" id="SSF52113">
    <property type="entry name" value="BRCT domain"/>
    <property type="match status" value="1"/>
</dbReference>
<feature type="region of interest" description="Disordered" evidence="1">
    <location>
        <begin position="354"/>
        <end position="420"/>
    </location>
</feature>
<protein>
    <recommendedName>
        <fullName evidence="2">BRCT domain-containing protein</fullName>
    </recommendedName>
</protein>
<dbReference type="OrthoDB" id="435460at2759"/>
<feature type="compositionally biased region" description="Polar residues" evidence="1">
    <location>
        <begin position="377"/>
        <end position="392"/>
    </location>
</feature>
<dbReference type="Gene3D" id="3.40.50.10190">
    <property type="entry name" value="BRCT domain"/>
    <property type="match status" value="1"/>
</dbReference>
<feature type="region of interest" description="Disordered" evidence="1">
    <location>
        <begin position="241"/>
        <end position="274"/>
    </location>
</feature>
<evidence type="ECO:0000313" key="3">
    <source>
        <dbReference type="EMBL" id="ORX35269.1"/>
    </source>
</evidence>
<reference evidence="3 4" key="1">
    <citation type="submission" date="2017-03" db="EMBL/GenBank/DDBJ databases">
        <title>Widespread Adenine N6-methylation of Active Genes in Fungi.</title>
        <authorList>
            <consortium name="DOE Joint Genome Institute"/>
            <person name="Mondo S.J."/>
            <person name="Dannebaum R.O."/>
            <person name="Kuo R.C."/>
            <person name="Louie K.B."/>
            <person name="Bewick A.J."/>
            <person name="Labutti K."/>
            <person name="Haridas S."/>
            <person name="Kuo A."/>
            <person name="Salamov A."/>
            <person name="Ahrendt S.R."/>
            <person name="Lau R."/>
            <person name="Bowen B.P."/>
            <person name="Lipzen A."/>
            <person name="Sullivan W."/>
            <person name="Andreopoulos W.B."/>
            <person name="Clum A."/>
            <person name="Lindquist E."/>
            <person name="Daum C."/>
            <person name="Northen T.R."/>
            <person name="Ramamoorthy G."/>
            <person name="Schmitz R.J."/>
            <person name="Gryganskyi A."/>
            <person name="Culley D."/>
            <person name="Magnuson J."/>
            <person name="James T.Y."/>
            <person name="O'Malley M.A."/>
            <person name="Stajich J.E."/>
            <person name="Spatafora J.W."/>
            <person name="Visel A."/>
            <person name="Grigoriev I.V."/>
        </authorList>
    </citation>
    <scope>NUCLEOTIDE SEQUENCE [LARGE SCALE GENOMIC DNA]</scope>
    <source>
        <strain evidence="3 4">NRRL Y-17943</strain>
    </source>
</reference>
<comment type="caution">
    <text evidence="3">The sequence shown here is derived from an EMBL/GenBank/DDBJ whole genome shotgun (WGS) entry which is preliminary data.</text>
</comment>
<feature type="region of interest" description="Disordered" evidence="1">
    <location>
        <begin position="454"/>
        <end position="484"/>
    </location>
</feature>
<dbReference type="InterPro" id="IPR036420">
    <property type="entry name" value="BRCT_dom_sf"/>
</dbReference>
<gene>
    <name evidence="3" type="ORF">BD324DRAFT_632111</name>
</gene>
<feature type="compositionally biased region" description="Polar residues" evidence="1">
    <location>
        <begin position="11"/>
        <end position="23"/>
    </location>
</feature>
<feature type="region of interest" description="Disordered" evidence="1">
    <location>
        <begin position="671"/>
        <end position="696"/>
    </location>
</feature>
<feature type="domain" description="BRCT" evidence="2">
    <location>
        <begin position="36"/>
        <end position="134"/>
    </location>
</feature>
<dbReference type="InParanoid" id="A0A1Y1UB76"/>
<organism evidence="3 4">
    <name type="scientific">Kockovaella imperatae</name>
    <dbReference type="NCBI Taxonomy" id="4999"/>
    <lineage>
        <taxon>Eukaryota</taxon>
        <taxon>Fungi</taxon>
        <taxon>Dikarya</taxon>
        <taxon>Basidiomycota</taxon>
        <taxon>Agaricomycotina</taxon>
        <taxon>Tremellomycetes</taxon>
        <taxon>Tremellales</taxon>
        <taxon>Cuniculitremaceae</taxon>
        <taxon>Kockovaella</taxon>
    </lineage>
</organism>
<feature type="compositionally biased region" description="Polar residues" evidence="1">
    <location>
        <begin position="403"/>
        <end position="420"/>
    </location>
</feature>
<feature type="region of interest" description="Disordered" evidence="1">
    <location>
        <begin position="1"/>
        <end position="30"/>
    </location>
</feature>
<feature type="region of interest" description="Disordered" evidence="1">
    <location>
        <begin position="517"/>
        <end position="564"/>
    </location>
</feature>
<dbReference type="InterPro" id="IPR001357">
    <property type="entry name" value="BRCT_dom"/>
</dbReference>
<dbReference type="EMBL" id="NBSH01000011">
    <property type="protein sequence ID" value="ORX35269.1"/>
    <property type="molecule type" value="Genomic_DNA"/>
</dbReference>
<accession>A0A1Y1UB76</accession>
<feature type="compositionally biased region" description="Low complexity" evidence="1">
    <location>
        <begin position="535"/>
        <end position="551"/>
    </location>
</feature>
<dbReference type="CDD" id="cd11655">
    <property type="entry name" value="rap1_myb-like"/>
    <property type="match status" value="1"/>
</dbReference>
<proteinExistence type="predicted"/>
<feature type="compositionally biased region" description="Pro residues" evidence="1">
    <location>
        <begin position="519"/>
        <end position="534"/>
    </location>
</feature>
<dbReference type="PROSITE" id="PS50172">
    <property type="entry name" value="BRCT"/>
    <property type="match status" value="2"/>
</dbReference>
<dbReference type="Gene3D" id="1.10.10.60">
    <property type="entry name" value="Homeodomain-like"/>
    <property type="match status" value="1"/>
</dbReference>
<evidence type="ECO:0000313" key="4">
    <source>
        <dbReference type="Proteomes" id="UP000193218"/>
    </source>
</evidence>
<evidence type="ECO:0000259" key="2">
    <source>
        <dbReference type="PROSITE" id="PS50172"/>
    </source>
</evidence>
<dbReference type="STRING" id="4999.A0A1Y1UB76"/>
<dbReference type="RefSeq" id="XP_021869459.1">
    <property type="nucleotide sequence ID" value="XM_022016490.1"/>
</dbReference>
<name>A0A1Y1UB76_9TREE</name>
<dbReference type="GeneID" id="33558299"/>
<feature type="compositionally biased region" description="Acidic residues" evidence="1">
    <location>
        <begin position="243"/>
        <end position="256"/>
    </location>
</feature>
<evidence type="ECO:0000256" key="1">
    <source>
        <dbReference type="SAM" id="MobiDB-lite"/>
    </source>
</evidence>
<sequence length="771" mass="84589">MGKPEPEIASGPSTAPNASQTAPAASGDVPTPITSLELDILKGDKIYFADHFDQATKEYLTELATRIGATLSSQVDSNIAIMNPYSKSYKNDTQQLANLRSKYPNLPHPIIIPYHWLTASLAQGVRIPLDTLVKKLPILVQPSPAVNRAPLRIWVSVNLHRASQERDAHEAQRQVQKQLLERGALIVVKRSMADILIVDRKSVFFSKIILRERQKYNRKTQRIVERDWVDDCIKSGKMVWPPTEEEEGEVDSMAEEEPPKVGRGPGRPPGKPRVEYTPEDGDFLCRYLAAFHPSGSWMSKKTYTTMAARASEFPIIARHSDQSWHEHFKKNSATYQRRVDRNISEGIDESLKTTAEREKEGNTNANQQPVLVEDTHSTQPSAEPSDETSANARSIKKLPESTLPESTNVDTAHAESSNAPLTVAEREGARLTQMAADAIQTDTALPEATIAVEAPPEPAPSQTHHDPVSGPSTKRRRLVGPDDERDVASLTEQAADLQEQDVIVIEETTSVVVMEVDPTPAPLLPPSPPPPAPAPEAMASVPTLPTPQVVPVAPPSEPSAVPEPLAHPWSAAVLNTMQTPAGGPRRSTGRASGSGQRSKTKKKDPLLTPNQTPGRDLLAEKIRSSEVKRHRQLELVAYNGRVPEKPTEPDMISVPRAIATASEHIATLSKEAPADAEAVQNTRKQRTPSPPLSKREREAQLAHAKEVAAAMQAEYKTRLYGFAKKYGLKPSEVVSALDEWKQRRVGSVGGIEGGDVFWNHMSQALKEKFGF</sequence>